<dbReference type="InterPro" id="IPR025241">
    <property type="entry name" value="DUF4190"/>
</dbReference>
<feature type="compositionally biased region" description="Low complexity" evidence="1">
    <location>
        <begin position="124"/>
        <end position="139"/>
    </location>
</feature>
<name>A0A051UAE5_9MYCO</name>
<dbReference type="EMBL" id="JLXW01000004">
    <property type="protein sequence ID" value="KBZ65546.1"/>
    <property type="molecule type" value="Genomic_DNA"/>
</dbReference>
<accession>A0A051UAE5</accession>
<evidence type="ECO:0000256" key="2">
    <source>
        <dbReference type="SAM" id="Phobius"/>
    </source>
</evidence>
<comment type="caution">
    <text evidence="5">The sequence shown here is derived from an EMBL/GenBank/DDBJ whole genome shotgun (WGS) entry which is preliminary data.</text>
</comment>
<keyword evidence="2" id="KW-0812">Transmembrane</keyword>
<dbReference type="Pfam" id="PF13828">
    <property type="entry name" value="DUF4190"/>
    <property type="match status" value="1"/>
</dbReference>
<evidence type="ECO:0000259" key="3">
    <source>
        <dbReference type="Pfam" id="PF13828"/>
    </source>
</evidence>
<dbReference type="RefSeq" id="WP_044484339.1">
    <property type="nucleotide sequence ID" value="NZ_KK328284.1"/>
</dbReference>
<evidence type="ECO:0000313" key="6">
    <source>
        <dbReference type="Proteomes" id="UP000025947"/>
    </source>
</evidence>
<reference evidence="5 6" key="1">
    <citation type="submission" date="2014-04" db="EMBL/GenBank/DDBJ databases">
        <title>The Genome Sequence of Mycobacterium tuberculosis TKK-01-0051.</title>
        <authorList>
            <consortium name="The Broad Institute Genomics Platform"/>
            <consortium name="The Broad Institute Genome Sequencing Center for Infectious Disease"/>
            <person name="Earl A.M."/>
            <person name="Cohen K."/>
            <person name="Pym A."/>
            <person name="Bishai W."/>
            <person name="Maharaj K."/>
            <person name="Desjardins C."/>
            <person name="Abeel T."/>
            <person name="Young S."/>
            <person name="Zeng Q."/>
            <person name="Gargeya S."/>
            <person name="Abouelleil A."/>
            <person name="Alvarado L."/>
            <person name="Chapman S.B."/>
            <person name="Gainer-Dewar J."/>
            <person name="Goldberg J."/>
            <person name="Griggs A."/>
            <person name="Gujja S."/>
            <person name="Hansen M."/>
            <person name="Howarth C."/>
            <person name="Imamovic A."/>
            <person name="Larimer J."/>
            <person name="Murphy C."/>
            <person name="Naylor J."/>
            <person name="Pearson M."/>
            <person name="Poon T.W."/>
            <person name="Priest M."/>
            <person name="Roberts A."/>
            <person name="Saif S."/>
            <person name="Shea T."/>
            <person name="Sykes S."/>
            <person name="Wortman J."/>
            <person name="Nusbaum C."/>
            <person name="Birren B."/>
        </authorList>
    </citation>
    <scope>NUCLEOTIDE SEQUENCE [LARGE SCALE GENOMIC DNA]</scope>
    <source>
        <strain evidence="5 6">TKK-01-0051</strain>
    </source>
</reference>
<dbReference type="HOGENOM" id="CLU_933248_0_0_11"/>
<proteinExistence type="predicted"/>
<evidence type="ECO:0000313" key="5">
    <source>
        <dbReference type="EMBL" id="KBZ65546.1"/>
    </source>
</evidence>
<dbReference type="AlphaFoldDB" id="A0A051UAE5"/>
<dbReference type="Pfam" id="PF14032">
    <property type="entry name" value="PknH_C"/>
    <property type="match status" value="1"/>
</dbReference>
<evidence type="ECO:0000256" key="1">
    <source>
        <dbReference type="SAM" id="MobiDB-lite"/>
    </source>
</evidence>
<dbReference type="PATRIC" id="fig|1324261.3.peg.1578"/>
<feature type="transmembrane region" description="Helical" evidence="2">
    <location>
        <begin position="64"/>
        <end position="87"/>
    </location>
</feature>
<feature type="transmembrane region" description="Helical" evidence="2">
    <location>
        <begin position="99"/>
        <end position="122"/>
    </location>
</feature>
<sequence length="344" mass="35268">MTNPQDPYWQNPLSYDPLGRVPPPDLEPPAQPPAMQPPAMQPPPFTPPPAPAPYRPPINTMATLSLVFAFLFAPVGAVLGHVGLAQIRRTGELGRDRALVGVTLSYIFIMLAVVALAGWATLGGSTSSHRTSPGSSTAAGPPPPTVPPETIATLLPGLDALRNITGDANLDVGPTWNSPGRTPDDGSIDRPECWESIAAGSPDAYTPGTLAGYHAGEFTDTRSMMKSMQVIQGVAAFRDPGAAQAQLASLLSGWHACGGSTVTVSAPEGQPIPMSVSAPADAGNGITTLDLTPKGIQVRSARAIAAKANVVIDLNVSASGTTDSAAPRAAAVSIANYILGKIPG</sequence>
<organism evidence="5 6">
    <name type="scientific">Mycobacterium [tuberculosis] TKK-01-0051</name>
    <dbReference type="NCBI Taxonomy" id="1324261"/>
    <lineage>
        <taxon>Bacteria</taxon>
        <taxon>Bacillati</taxon>
        <taxon>Actinomycetota</taxon>
        <taxon>Actinomycetes</taxon>
        <taxon>Mycobacteriales</taxon>
        <taxon>Mycobacteriaceae</taxon>
        <taxon>Mycobacterium</taxon>
        <taxon>Mycobacterium avium complex (MAC)</taxon>
    </lineage>
</organism>
<dbReference type="Proteomes" id="UP000025947">
    <property type="component" value="Unassembled WGS sequence"/>
</dbReference>
<dbReference type="InterPro" id="IPR026954">
    <property type="entry name" value="PknH-like_Extracell"/>
</dbReference>
<evidence type="ECO:0008006" key="7">
    <source>
        <dbReference type="Google" id="ProtNLM"/>
    </source>
</evidence>
<feature type="compositionally biased region" description="Pro residues" evidence="1">
    <location>
        <begin position="20"/>
        <end position="52"/>
    </location>
</feature>
<keyword evidence="2" id="KW-0472">Membrane</keyword>
<feature type="domain" description="PknH-like extracellular" evidence="4">
    <location>
        <begin position="146"/>
        <end position="340"/>
    </location>
</feature>
<protein>
    <recommendedName>
        <fullName evidence="7">Nuclease PIN</fullName>
    </recommendedName>
</protein>
<keyword evidence="6" id="KW-1185">Reference proteome</keyword>
<evidence type="ECO:0000259" key="4">
    <source>
        <dbReference type="Pfam" id="PF14032"/>
    </source>
</evidence>
<keyword evidence="2" id="KW-1133">Transmembrane helix</keyword>
<gene>
    <name evidence="5" type="ORF">K875_01564</name>
</gene>
<feature type="domain" description="DUF4190" evidence="3">
    <location>
        <begin position="64"/>
        <end position="115"/>
    </location>
</feature>
<dbReference type="InterPro" id="IPR038232">
    <property type="entry name" value="PknH-like_Extracell_sf"/>
</dbReference>
<feature type="region of interest" description="Disordered" evidence="1">
    <location>
        <begin position="124"/>
        <end position="148"/>
    </location>
</feature>
<feature type="region of interest" description="Disordered" evidence="1">
    <location>
        <begin position="1"/>
        <end position="52"/>
    </location>
</feature>
<dbReference type="Gene3D" id="3.40.1000.70">
    <property type="entry name" value="PknH-like extracellular domain"/>
    <property type="match status" value="1"/>
</dbReference>